<comment type="caution">
    <text evidence="2">The sequence shown here is derived from an EMBL/GenBank/DDBJ whole genome shotgun (WGS) entry which is preliminary data.</text>
</comment>
<sequence>MKAAVTATVVDFFRAVDVRDWDTVRALLADEVTLDYVSLFGGEAEIVPADEVVQRWRALLPGFDATQHLLGLLAESGPVVRGNVRGYHLLNGEEWMVAGWYDLTLTAAGTPRIAGIALTVAYETGSRELLGRAQERAAAALR</sequence>
<feature type="domain" description="SnoaL-like" evidence="1">
    <location>
        <begin position="3"/>
        <end position="72"/>
    </location>
</feature>
<accession>A0A316FDD3</accession>
<proteinExistence type="predicted"/>
<dbReference type="Proteomes" id="UP000245697">
    <property type="component" value="Unassembled WGS sequence"/>
</dbReference>
<dbReference type="OrthoDB" id="1492465at2"/>
<dbReference type="Pfam" id="PF13577">
    <property type="entry name" value="SnoaL_4"/>
    <property type="match status" value="1"/>
</dbReference>
<keyword evidence="3" id="KW-1185">Reference proteome</keyword>
<evidence type="ECO:0000313" key="2">
    <source>
        <dbReference type="EMBL" id="PWK46888.1"/>
    </source>
</evidence>
<dbReference type="Gene3D" id="3.10.450.50">
    <property type="match status" value="1"/>
</dbReference>
<dbReference type="InterPro" id="IPR032710">
    <property type="entry name" value="NTF2-like_dom_sf"/>
</dbReference>
<organism evidence="2 3">
    <name type="scientific">Actinoplanes xinjiangensis</name>
    <dbReference type="NCBI Taxonomy" id="512350"/>
    <lineage>
        <taxon>Bacteria</taxon>
        <taxon>Bacillati</taxon>
        <taxon>Actinomycetota</taxon>
        <taxon>Actinomycetes</taxon>
        <taxon>Micromonosporales</taxon>
        <taxon>Micromonosporaceae</taxon>
        <taxon>Actinoplanes</taxon>
    </lineage>
</organism>
<dbReference type="SUPFAM" id="SSF54427">
    <property type="entry name" value="NTF2-like"/>
    <property type="match status" value="1"/>
</dbReference>
<evidence type="ECO:0000313" key="3">
    <source>
        <dbReference type="Proteomes" id="UP000245697"/>
    </source>
</evidence>
<dbReference type="RefSeq" id="WP_109594061.1">
    <property type="nucleotide sequence ID" value="NZ_BONA01000049.1"/>
</dbReference>
<dbReference type="InterPro" id="IPR037401">
    <property type="entry name" value="SnoaL-like"/>
</dbReference>
<gene>
    <name evidence="2" type="ORF">BC793_1082</name>
</gene>
<dbReference type="AlphaFoldDB" id="A0A316FDD3"/>
<protein>
    <submittedName>
        <fullName evidence="2">SnoaL-like protein</fullName>
    </submittedName>
</protein>
<name>A0A316FDD3_9ACTN</name>
<dbReference type="EMBL" id="QGGR01000008">
    <property type="protein sequence ID" value="PWK46888.1"/>
    <property type="molecule type" value="Genomic_DNA"/>
</dbReference>
<evidence type="ECO:0000259" key="1">
    <source>
        <dbReference type="Pfam" id="PF13577"/>
    </source>
</evidence>
<reference evidence="2 3" key="1">
    <citation type="submission" date="2018-05" db="EMBL/GenBank/DDBJ databases">
        <title>Genomic Encyclopedia of Archaeal and Bacterial Type Strains, Phase II (KMG-II): from individual species to whole genera.</title>
        <authorList>
            <person name="Goeker M."/>
        </authorList>
    </citation>
    <scope>NUCLEOTIDE SEQUENCE [LARGE SCALE GENOMIC DNA]</scope>
    <source>
        <strain evidence="2 3">DSM 45184</strain>
    </source>
</reference>